<name>A0A3N9TEV2_9VIBR</name>
<dbReference type="Gene3D" id="1.10.260.40">
    <property type="entry name" value="lambda repressor-like DNA-binding domains"/>
    <property type="match status" value="1"/>
</dbReference>
<dbReference type="GO" id="GO:0006355">
    <property type="term" value="P:regulation of DNA-templated transcription"/>
    <property type="evidence" value="ECO:0007669"/>
    <property type="project" value="InterPro"/>
</dbReference>
<evidence type="ECO:0000313" key="6">
    <source>
        <dbReference type="EMBL" id="RQW62649.1"/>
    </source>
</evidence>
<dbReference type="Pfam" id="PF00356">
    <property type="entry name" value="LacI"/>
    <property type="match status" value="1"/>
</dbReference>
<dbReference type="Pfam" id="PF13407">
    <property type="entry name" value="Peripla_BP_4"/>
    <property type="match status" value="1"/>
</dbReference>
<reference evidence="6 7" key="1">
    <citation type="submission" date="2018-11" db="EMBL/GenBank/DDBJ databases">
        <title>Vibrio LJC006 sp. nov., isolated from seawater during the bloom of the enteromorpha.</title>
        <authorList>
            <person name="Liang J."/>
        </authorList>
    </citation>
    <scope>NUCLEOTIDE SEQUENCE [LARGE SCALE GENOMIC DNA]</scope>
    <source>
        <strain evidence="6 7">LJC006</strain>
    </source>
</reference>
<keyword evidence="7" id="KW-1185">Reference proteome</keyword>
<dbReference type="PANTHER" id="PTHR46847:SF1">
    <property type="entry name" value="D-ALLOSE-BINDING PERIPLASMIC PROTEIN-RELATED"/>
    <property type="match status" value="1"/>
</dbReference>
<dbReference type="RefSeq" id="WP_124937644.1">
    <property type="nucleotide sequence ID" value="NZ_RJVQ01000005.1"/>
</dbReference>
<comment type="similarity">
    <text evidence="2">Belongs to the bacterial solute-binding protein 2 family.</text>
</comment>
<dbReference type="CDD" id="cd06307">
    <property type="entry name" value="PBP1_sugar_binding"/>
    <property type="match status" value="1"/>
</dbReference>
<dbReference type="SUPFAM" id="SSF47413">
    <property type="entry name" value="lambda repressor-like DNA-binding domains"/>
    <property type="match status" value="1"/>
</dbReference>
<gene>
    <name evidence="6" type="ORF">EES38_13060</name>
</gene>
<sequence length="336" mass="38053">MKKSTFSLIAEKAQVGIATVDRVINERGGVSPKTAQKVISAAKELGINRVLPEVYQAPWKVEVILSKNPSHFFKYLTASFTKLVQAHQYRNIRLRCTLMPEDQPEKLASHLRNSADRYDGIIVFANDNDAVYEALSVCHDKGTPVITLATDLPKAKRLCHVGIDQYQMGRTAGSLMSKMIREEGKIIVISGRFDYQAHIQRMDGFHTVMAKHNKVEISDIYYGNDERDTIRGILEAHNRENIIGIYNSGAGNKAVGEWLSKHNKTGKCPFITHELYPTTESLLKDQNLYFTLDQNAQRHAELSLNIMFNHLANNFEPHIYQDGKVSFSIFTEENIE</sequence>
<dbReference type="PANTHER" id="PTHR46847">
    <property type="entry name" value="D-ALLOSE-BINDING PERIPLASMIC PROTEIN-RELATED"/>
    <property type="match status" value="1"/>
</dbReference>
<dbReference type="OrthoDB" id="5756154at2"/>
<dbReference type="GO" id="GO:0030246">
    <property type="term" value="F:carbohydrate binding"/>
    <property type="evidence" value="ECO:0007669"/>
    <property type="project" value="UniProtKB-ARBA"/>
</dbReference>
<keyword evidence="4" id="KW-0732">Signal</keyword>
<dbReference type="AlphaFoldDB" id="A0A3N9TEV2"/>
<evidence type="ECO:0000256" key="3">
    <source>
        <dbReference type="ARBA" id="ARBA00022181"/>
    </source>
</evidence>
<organism evidence="6 7">
    <name type="scientific">Vibrio viridaestus</name>
    <dbReference type="NCBI Taxonomy" id="2487322"/>
    <lineage>
        <taxon>Bacteria</taxon>
        <taxon>Pseudomonadati</taxon>
        <taxon>Pseudomonadota</taxon>
        <taxon>Gammaproteobacteria</taxon>
        <taxon>Vibrionales</taxon>
        <taxon>Vibrionaceae</taxon>
        <taxon>Vibrio</taxon>
    </lineage>
</organism>
<evidence type="ECO:0000259" key="5">
    <source>
        <dbReference type="PROSITE" id="PS50932"/>
    </source>
</evidence>
<dbReference type="EMBL" id="RJVQ01000005">
    <property type="protein sequence ID" value="RQW62649.1"/>
    <property type="molecule type" value="Genomic_DNA"/>
</dbReference>
<comment type="subcellular location">
    <subcellularLocation>
        <location evidence="1">Cell envelope</location>
    </subcellularLocation>
</comment>
<dbReference type="GO" id="GO:0030313">
    <property type="term" value="C:cell envelope"/>
    <property type="evidence" value="ECO:0007669"/>
    <property type="project" value="UniProtKB-SubCell"/>
</dbReference>
<evidence type="ECO:0000256" key="1">
    <source>
        <dbReference type="ARBA" id="ARBA00004196"/>
    </source>
</evidence>
<dbReference type="InterPro" id="IPR025997">
    <property type="entry name" value="SBP_2_dom"/>
</dbReference>
<protein>
    <recommendedName>
        <fullName evidence="3">Autoinducer 2-binding periplasmic protein LuxP</fullName>
    </recommendedName>
</protein>
<dbReference type="GO" id="GO:0055085">
    <property type="term" value="P:transmembrane transport"/>
    <property type="evidence" value="ECO:0007669"/>
    <property type="project" value="UniProtKB-ARBA"/>
</dbReference>
<feature type="domain" description="HTH lacI-type" evidence="5">
    <location>
        <begin position="9"/>
        <end position="46"/>
    </location>
</feature>
<dbReference type="InterPro" id="IPR010982">
    <property type="entry name" value="Lambda_DNA-bd_dom_sf"/>
</dbReference>
<evidence type="ECO:0000256" key="2">
    <source>
        <dbReference type="ARBA" id="ARBA00007639"/>
    </source>
</evidence>
<comment type="caution">
    <text evidence="6">The sequence shown here is derived from an EMBL/GenBank/DDBJ whole genome shotgun (WGS) entry which is preliminary data.</text>
</comment>
<evidence type="ECO:0000256" key="4">
    <source>
        <dbReference type="ARBA" id="ARBA00022729"/>
    </source>
</evidence>
<dbReference type="GO" id="GO:0003677">
    <property type="term" value="F:DNA binding"/>
    <property type="evidence" value="ECO:0007669"/>
    <property type="project" value="InterPro"/>
</dbReference>
<proteinExistence type="inferred from homology"/>
<dbReference type="Proteomes" id="UP000281112">
    <property type="component" value="Unassembled WGS sequence"/>
</dbReference>
<dbReference type="CDD" id="cd01392">
    <property type="entry name" value="HTH_LacI"/>
    <property type="match status" value="1"/>
</dbReference>
<dbReference type="InterPro" id="IPR000843">
    <property type="entry name" value="HTH_LacI"/>
</dbReference>
<dbReference type="SMART" id="SM00354">
    <property type="entry name" value="HTH_LACI"/>
    <property type="match status" value="1"/>
</dbReference>
<dbReference type="InterPro" id="IPR028082">
    <property type="entry name" value="Peripla_BP_I"/>
</dbReference>
<dbReference type="Gene3D" id="3.40.50.2300">
    <property type="match status" value="2"/>
</dbReference>
<dbReference type="SUPFAM" id="SSF53822">
    <property type="entry name" value="Periplasmic binding protein-like I"/>
    <property type="match status" value="1"/>
</dbReference>
<accession>A0A3N9TEV2</accession>
<evidence type="ECO:0000313" key="7">
    <source>
        <dbReference type="Proteomes" id="UP000281112"/>
    </source>
</evidence>
<dbReference type="PROSITE" id="PS50932">
    <property type="entry name" value="HTH_LACI_2"/>
    <property type="match status" value="1"/>
</dbReference>